<feature type="binding site" evidence="8">
    <location>
        <position position="21"/>
    </location>
    <ligand>
        <name>ADP-alpha-D-glucose</name>
        <dbReference type="ChEBI" id="CHEBI:57498"/>
    </ligand>
</feature>
<comment type="similarity">
    <text evidence="4 8">Belongs to the glycosyltransferase 1 family. Bacterial/plant glycogen synthase subfamily.</text>
</comment>
<evidence type="ECO:0000313" key="11">
    <source>
        <dbReference type="EMBL" id="RAJ73510.1"/>
    </source>
</evidence>
<keyword evidence="5 8" id="KW-0328">Glycosyltransferase</keyword>
<dbReference type="HAMAP" id="MF_00484">
    <property type="entry name" value="Glycogen_synth"/>
    <property type="match status" value="1"/>
</dbReference>
<dbReference type="AlphaFoldDB" id="A0A327VKX6"/>
<dbReference type="NCBIfam" id="TIGR02095">
    <property type="entry name" value="glgA"/>
    <property type="match status" value="1"/>
</dbReference>
<dbReference type="UniPathway" id="UPA00164"/>
<dbReference type="EC" id="2.4.1.21" evidence="8"/>
<dbReference type="PANTHER" id="PTHR45825:SF11">
    <property type="entry name" value="ALPHA AMYLASE DOMAIN-CONTAINING PROTEIN"/>
    <property type="match status" value="1"/>
</dbReference>
<protein>
    <recommendedName>
        <fullName evidence="8">Glycogen synthase</fullName>
        <ecNumber evidence="8">2.4.1.21</ecNumber>
    </recommendedName>
    <alternativeName>
        <fullName evidence="8">Starch [bacterial glycogen] synthase</fullName>
    </alternativeName>
</protein>
<evidence type="ECO:0000256" key="3">
    <source>
        <dbReference type="ARBA" id="ARBA00004964"/>
    </source>
</evidence>
<dbReference type="InterPro" id="IPR011835">
    <property type="entry name" value="GS/SS"/>
</dbReference>
<dbReference type="GO" id="GO:0004373">
    <property type="term" value="F:alpha-1,4-glucan glucosyltransferase (UDP-glucose donor) activity"/>
    <property type="evidence" value="ECO:0007669"/>
    <property type="project" value="InterPro"/>
</dbReference>
<dbReference type="EMBL" id="QLMA01000013">
    <property type="protein sequence ID" value="RAJ73510.1"/>
    <property type="molecule type" value="Genomic_DNA"/>
</dbReference>
<dbReference type="Pfam" id="PF00534">
    <property type="entry name" value="Glycos_transf_1"/>
    <property type="match status" value="1"/>
</dbReference>
<comment type="caution">
    <text evidence="11">The sequence shown here is derived from an EMBL/GenBank/DDBJ whole genome shotgun (WGS) entry which is preliminary data.</text>
</comment>
<dbReference type="InterPro" id="IPR001296">
    <property type="entry name" value="Glyco_trans_1"/>
</dbReference>
<evidence type="ECO:0000256" key="7">
    <source>
        <dbReference type="ARBA" id="ARBA00023056"/>
    </source>
</evidence>
<evidence type="ECO:0000259" key="10">
    <source>
        <dbReference type="Pfam" id="PF08323"/>
    </source>
</evidence>
<dbReference type="GO" id="GO:0009011">
    <property type="term" value="F:alpha-1,4-glucan glucosyltransferase (ADP-glucose donor) activity"/>
    <property type="evidence" value="ECO:0007669"/>
    <property type="project" value="UniProtKB-UniRule"/>
</dbReference>
<evidence type="ECO:0000256" key="6">
    <source>
        <dbReference type="ARBA" id="ARBA00022679"/>
    </source>
</evidence>
<dbReference type="SUPFAM" id="SSF53756">
    <property type="entry name" value="UDP-Glycosyltransferase/glycogen phosphorylase"/>
    <property type="match status" value="1"/>
</dbReference>
<dbReference type="Pfam" id="PF08323">
    <property type="entry name" value="Glyco_transf_5"/>
    <property type="match status" value="1"/>
</dbReference>
<sequence>MYTISSMEILHVSAECYPVAKVGGLGDVVGALPKYQQQLGHVAKVVLPAYRNKFYDTHEFDVVHQAGMWLGHEWYHFNILKERQNSLEFDLYLVDIPGLLDTPGVYGYPNDTERFLAFQIAVLDWINEWNHLPDVIHCHDHHTGLIPFLLSWGYKYSRLKEVPSVLTIHNAQYQGQFGWDKLYLIPGFDLWKSGLLDWGGCINPLAAAIKCAWRVTTVSPGYLEELYTNANGLEWLISSERAKTCGIINGIDTVVWDPATDPRISNNYTPELVPEGKEVNKVKLCERFGLDASLPLISFIGRLVGDKGADLLPEIIGRSLHELPGEVNFLVLGSGDPHIEAQLKETRNYASYGFNLHIGYDEALSHQIYAGSDFLLMPSRVEPCGLNQLYALRYGTVPVVRSTGGLKDTVTDFGDAGGVGIRFIQPSVWDACTSVKRALELYHDKRRMRDVQLAGMHLDHSWTTSAAQYVDLYRSMK</sequence>
<accession>A0A327VKX6</accession>
<keyword evidence="6 8" id="KW-0808">Transferase</keyword>
<keyword evidence="7 8" id="KW-0320">Glycogen biosynthesis</keyword>
<comment type="function">
    <text evidence="2 8">Synthesizes alpha-1,4-glucan chains using ADP-glucose.</text>
</comment>
<dbReference type="Proteomes" id="UP000249819">
    <property type="component" value="Unassembled WGS sequence"/>
</dbReference>
<feature type="domain" description="Glycosyl transferase family 1" evidence="9">
    <location>
        <begin position="291"/>
        <end position="442"/>
    </location>
</feature>
<name>A0A327VKX6_9BACT</name>
<evidence type="ECO:0000256" key="1">
    <source>
        <dbReference type="ARBA" id="ARBA00001478"/>
    </source>
</evidence>
<keyword evidence="12" id="KW-1185">Reference proteome</keyword>
<evidence type="ECO:0000256" key="4">
    <source>
        <dbReference type="ARBA" id="ARBA00010281"/>
    </source>
</evidence>
<evidence type="ECO:0000256" key="8">
    <source>
        <dbReference type="HAMAP-Rule" id="MF_00484"/>
    </source>
</evidence>
<gene>
    <name evidence="8" type="primary">glgA</name>
    <name evidence="11" type="ORF">CLV59_11363</name>
</gene>
<comment type="pathway">
    <text evidence="3 8">Glycan biosynthesis; glycogen biosynthesis.</text>
</comment>
<dbReference type="PANTHER" id="PTHR45825">
    <property type="entry name" value="GRANULE-BOUND STARCH SYNTHASE 1, CHLOROPLASTIC/AMYLOPLASTIC"/>
    <property type="match status" value="1"/>
</dbReference>
<organism evidence="11 12">
    <name type="scientific">Chitinophaga dinghuensis</name>
    <dbReference type="NCBI Taxonomy" id="1539050"/>
    <lineage>
        <taxon>Bacteria</taxon>
        <taxon>Pseudomonadati</taxon>
        <taxon>Bacteroidota</taxon>
        <taxon>Chitinophagia</taxon>
        <taxon>Chitinophagales</taxon>
        <taxon>Chitinophagaceae</taxon>
        <taxon>Chitinophaga</taxon>
    </lineage>
</organism>
<dbReference type="InterPro" id="IPR013534">
    <property type="entry name" value="Starch_synth_cat_dom"/>
</dbReference>
<dbReference type="CDD" id="cd03791">
    <property type="entry name" value="GT5_Glycogen_synthase_DULL1-like"/>
    <property type="match status" value="1"/>
</dbReference>
<evidence type="ECO:0000259" key="9">
    <source>
        <dbReference type="Pfam" id="PF00534"/>
    </source>
</evidence>
<feature type="domain" description="Starch synthase catalytic" evidence="10">
    <location>
        <begin position="9"/>
        <end position="237"/>
    </location>
</feature>
<evidence type="ECO:0000256" key="2">
    <source>
        <dbReference type="ARBA" id="ARBA00002764"/>
    </source>
</evidence>
<evidence type="ECO:0000313" key="12">
    <source>
        <dbReference type="Proteomes" id="UP000249819"/>
    </source>
</evidence>
<comment type="catalytic activity">
    <reaction evidence="1 8">
        <text>[(1-&gt;4)-alpha-D-glucosyl](n) + ADP-alpha-D-glucose = [(1-&gt;4)-alpha-D-glucosyl](n+1) + ADP + H(+)</text>
        <dbReference type="Rhea" id="RHEA:18189"/>
        <dbReference type="Rhea" id="RHEA-COMP:9584"/>
        <dbReference type="Rhea" id="RHEA-COMP:9587"/>
        <dbReference type="ChEBI" id="CHEBI:15378"/>
        <dbReference type="ChEBI" id="CHEBI:15444"/>
        <dbReference type="ChEBI" id="CHEBI:57498"/>
        <dbReference type="ChEBI" id="CHEBI:456216"/>
        <dbReference type="EC" id="2.4.1.21"/>
    </reaction>
</comment>
<evidence type="ECO:0000256" key="5">
    <source>
        <dbReference type="ARBA" id="ARBA00022676"/>
    </source>
</evidence>
<proteinExistence type="inferred from homology"/>
<reference evidence="11 12" key="1">
    <citation type="submission" date="2018-06" db="EMBL/GenBank/DDBJ databases">
        <title>Genomic Encyclopedia of Archaeal and Bacterial Type Strains, Phase II (KMG-II): from individual species to whole genera.</title>
        <authorList>
            <person name="Goeker M."/>
        </authorList>
    </citation>
    <scope>NUCLEOTIDE SEQUENCE [LARGE SCALE GENOMIC DNA]</scope>
    <source>
        <strain evidence="11 12">DSM 29821</strain>
    </source>
</reference>
<dbReference type="Gene3D" id="3.40.50.2000">
    <property type="entry name" value="Glycogen Phosphorylase B"/>
    <property type="match status" value="2"/>
</dbReference>
<dbReference type="GO" id="GO:0005978">
    <property type="term" value="P:glycogen biosynthetic process"/>
    <property type="evidence" value="ECO:0007669"/>
    <property type="project" value="UniProtKB-UniRule"/>
</dbReference>